<dbReference type="Proteomes" id="UP000198779">
    <property type="component" value="Unassembled WGS sequence"/>
</dbReference>
<accession>A0A1G7YWJ3</accession>
<dbReference type="EMBL" id="FNCQ01000014">
    <property type="protein sequence ID" value="SDH00200.1"/>
    <property type="molecule type" value="Genomic_DNA"/>
</dbReference>
<reference evidence="3" key="1">
    <citation type="submission" date="2016-10" db="EMBL/GenBank/DDBJ databases">
        <authorList>
            <person name="Varghese N."/>
            <person name="Submissions S."/>
        </authorList>
    </citation>
    <scope>NUCLEOTIDE SEQUENCE [LARGE SCALE GENOMIC DNA]</scope>
    <source>
        <strain evidence="3">BP1-148</strain>
    </source>
</reference>
<evidence type="ECO:0000313" key="2">
    <source>
        <dbReference type="EMBL" id="SDH00200.1"/>
    </source>
</evidence>
<protein>
    <submittedName>
        <fullName evidence="2">Uncharacterized protein</fullName>
    </submittedName>
</protein>
<dbReference type="AlphaFoldDB" id="A0A1G7YWJ3"/>
<sequence>MKKIYMKPEMQTVVLQHQGHLMATSGDVQLLGGSNAEEFTLDPDGELEDDDVLR</sequence>
<dbReference type="RefSeq" id="WP_176944319.1">
    <property type="nucleotide sequence ID" value="NZ_FNCQ01000014.1"/>
</dbReference>
<gene>
    <name evidence="2" type="ORF">SAMN04487901_11484</name>
</gene>
<evidence type="ECO:0000256" key="1">
    <source>
        <dbReference type="SAM" id="MobiDB-lite"/>
    </source>
</evidence>
<proteinExistence type="predicted"/>
<organism evidence="2 3">
    <name type="scientific">Prevotella communis</name>
    <dbReference type="NCBI Taxonomy" id="2913614"/>
    <lineage>
        <taxon>Bacteria</taxon>
        <taxon>Pseudomonadati</taxon>
        <taxon>Bacteroidota</taxon>
        <taxon>Bacteroidia</taxon>
        <taxon>Bacteroidales</taxon>
        <taxon>Prevotellaceae</taxon>
        <taxon>Prevotella</taxon>
    </lineage>
</organism>
<feature type="region of interest" description="Disordered" evidence="1">
    <location>
        <begin position="35"/>
        <end position="54"/>
    </location>
</feature>
<keyword evidence="3" id="KW-1185">Reference proteome</keyword>
<evidence type="ECO:0000313" key="3">
    <source>
        <dbReference type="Proteomes" id="UP000198779"/>
    </source>
</evidence>
<feature type="compositionally biased region" description="Acidic residues" evidence="1">
    <location>
        <begin position="39"/>
        <end position="54"/>
    </location>
</feature>
<name>A0A1G7YWJ3_9BACT</name>